<evidence type="ECO:0000313" key="3">
    <source>
        <dbReference type="Proteomes" id="UP000507470"/>
    </source>
</evidence>
<organism evidence="2 3">
    <name type="scientific">Mytilus coruscus</name>
    <name type="common">Sea mussel</name>
    <dbReference type="NCBI Taxonomy" id="42192"/>
    <lineage>
        <taxon>Eukaryota</taxon>
        <taxon>Metazoa</taxon>
        <taxon>Spiralia</taxon>
        <taxon>Lophotrochozoa</taxon>
        <taxon>Mollusca</taxon>
        <taxon>Bivalvia</taxon>
        <taxon>Autobranchia</taxon>
        <taxon>Pteriomorphia</taxon>
        <taxon>Mytilida</taxon>
        <taxon>Mytiloidea</taxon>
        <taxon>Mytilidae</taxon>
        <taxon>Mytilinae</taxon>
        <taxon>Mytilus</taxon>
    </lineage>
</organism>
<dbReference type="Proteomes" id="UP000507470">
    <property type="component" value="Unassembled WGS sequence"/>
</dbReference>
<reference evidence="2 3" key="1">
    <citation type="submission" date="2020-06" db="EMBL/GenBank/DDBJ databases">
        <authorList>
            <person name="Li R."/>
            <person name="Bekaert M."/>
        </authorList>
    </citation>
    <scope>NUCLEOTIDE SEQUENCE [LARGE SCALE GENOMIC DNA]</scope>
    <source>
        <strain evidence="3">wild</strain>
    </source>
</reference>
<gene>
    <name evidence="2" type="ORF">MCOR_17401</name>
</gene>
<sequence length="315" mass="36570">METSTQLPDVIAAVISLVESQTADWTLTKWNGKYSITIKWRQIERQKIVTKKRSSKARQDRNNHQQQALLSRKQQQQSGDPTLNSKKLETTAPPPNDEILEIPLITNDMETGRQVTSLDSKPSANQNSTDETLIDTPTLIKETRKTTEVDPARKGTKGRSTKKKQLEACSYTRGLKVKKICLDLPQEMNILDIADNDLYFLIRSDTPLLVNFIYKDQKLDTYNYIKGSFDTWLDIRNNKNFLYSLERMKDIEAIIKQLKLKYLYKKGEISPKSKLLYQCEKRRDKPKSLPLPLEEKIKNLSTKVSMKWIKHHQEK</sequence>
<feature type="compositionally biased region" description="Low complexity" evidence="1">
    <location>
        <begin position="65"/>
        <end position="78"/>
    </location>
</feature>
<name>A0A6J8BD70_MYTCO</name>
<keyword evidence="3" id="KW-1185">Reference proteome</keyword>
<feature type="region of interest" description="Disordered" evidence="1">
    <location>
        <begin position="49"/>
        <end position="98"/>
    </location>
</feature>
<accession>A0A6J8BD70</accession>
<evidence type="ECO:0000313" key="2">
    <source>
        <dbReference type="EMBL" id="CAC5381546.1"/>
    </source>
</evidence>
<dbReference type="OrthoDB" id="6170072at2759"/>
<dbReference type="EMBL" id="CACVKT020003069">
    <property type="protein sequence ID" value="CAC5381546.1"/>
    <property type="molecule type" value="Genomic_DNA"/>
</dbReference>
<protein>
    <submittedName>
        <fullName evidence="2">Uncharacterized protein</fullName>
    </submittedName>
</protein>
<proteinExistence type="predicted"/>
<dbReference type="AlphaFoldDB" id="A0A6J8BD70"/>
<evidence type="ECO:0000256" key="1">
    <source>
        <dbReference type="SAM" id="MobiDB-lite"/>
    </source>
</evidence>